<protein>
    <submittedName>
        <fullName evidence="1">Uncharacterized protein</fullName>
    </submittedName>
</protein>
<dbReference type="Proteomes" id="UP000095472">
    <property type="component" value="Chromosome"/>
</dbReference>
<name>A0ACD5GSQ7_9CYAN</name>
<organism evidence="1 2">
    <name type="scientific">Desertifilum tharense IPPAS B-1220</name>
    <dbReference type="NCBI Taxonomy" id="1781255"/>
    <lineage>
        <taxon>Bacteria</taxon>
        <taxon>Bacillati</taxon>
        <taxon>Cyanobacteriota</taxon>
        <taxon>Cyanophyceae</taxon>
        <taxon>Desertifilales</taxon>
        <taxon>Desertifilaceae</taxon>
        <taxon>Desertifilum</taxon>
    </lineage>
</organism>
<sequence length="145" mass="15543">MGGKRGVGSWGLGVGEEGNWELGVGGWGRTGIRSWELGVGGRTGIRSWELGVGGRTGIRSWELGVGGRTGIRSWELGVGEEEKIGRLDNCQLSTLFHSELGTLHSFPHLPIPPSPHPLPHSALSTLHSALLSPTLFPTRESLFWA</sequence>
<keyword evidence="2" id="KW-1185">Reference proteome</keyword>
<reference evidence="1 2" key="1">
    <citation type="journal article" date="2016" name="Genome Announc.">
        <title>Draft Genome Sequence of the Thermotolerant Cyanobacterium Desertifilum sp. IPPAS B-1220.</title>
        <authorList>
            <person name="Mironov K.S."/>
            <person name="Sinetova M.A."/>
            <person name="Bolatkhan K."/>
            <person name="Zayadan B.K."/>
            <person name="Ustinova V.V."/>
            <person name="Kupriyanova E.V."/>
            <person name="Skrypnik A.N."/>
            <person name="Gogoleva N.E."/>
            <person name="Gogolev Y.V."/>
            <person name="Los D.A."/>
        </authorList>
    </citation>
    <scope>NUCLEOTIDE SEQUENCE [LARGE SCALE GENOMIC DNA]</scope>
    <source>
        <strain evidence="1 2">IPPAS B-1220</strain>
    </source>
</reference>
<dbReference type="EMBL" id="CP182909">
    <property type="protein sequence ID" value="XPM63121.1"/>
    <property type="molecule type" value="Genomic_DNA"/>
</dbReference>
<accession>A0ACD5GSQ7</accession>
<proteinExistence type="predicted"/>
<gene>
    <name evidence="1" type="ORF">BH720_027450</name>
</gene>
<evidence type="ECO:0000313" key="1">
    <source>
        <dbReference type="EMBL" id="XPM63121.1"/>
    </source>
</evidence>
<evidence type="ECO:0000313" key="2">
    <source>
        <dbReference type="Proteomes" id="UP000095472"/>
    </source>
</evidence>